<keyword evidence="4" id="KW-0812">Transmembrane</keyword>
<comment type="caution">
    <text evidence="7">The sequence shown here is derived from an EMBL/GenBank/DDBJ whole genome shotgun (WGS) entry which is preliminary data.</text>
</comment>
<keyword evidence="5" id="KW-1133">Transmembrane helix</keyword>
<evidence type="ECO:0000256" key="4">
    <source>
        <dbReference type="ARBA" id="ARBA00022692"/>
    </source>
</evidence>
<proteinExistence type="inferred from homology"/>
<accession>A0ABV7VW30</accession>
<dbReference type="NCBIfam" id="NF006518">
    <property type="entry name" value="PRK08965.1-2"/>
    <property type="match status" value="1"/>
</dbReference>
<evidence type="ECO:0000256" key="1">
    <source>
        <dbReference type="ARBA" id="ARBA00004651"/>
    </source>
</evidence>
<organism evidence="7 8">
    <name type="scientific">Bacterioplanoides pacificum</name>
    <dbReference type="NCBI Taxonomy" id="1171596"/>
    <lineage>
        <taxon>Bacteria</taxon>
        <taxon>Pseudomonadati</taxon>
        <taxon>Pseudomonadota</taxon>
        <taxon>Gammaproteobacteria</taxon>
        <taxon>Oceanospirillales</taxon>
        <taxon>Oceanospirillaceae</taxon>
        <taxon>Bacterioplanoides</taxon>
    </lineage>
</organism>
<protein>
    <submittedName>
        <fullName evidence="7">Na+/H+ antiporter subunit E</fullName>
    </submittedName>
</protein>
<dbReference type="PANTHER" id="PTHR34584:SF1">
    <property type="entry name" value="NA(+)_H(+) ANTIPORTER SUBUNIT E1"/>
    <property type="match status" value="1"/>
</dbReference>
<keyword evidence="8" id="KW-1185">Reference proteome</keyword>
<dbReference type="Pfam" id="PF01899">
    <property type="entry name" value="MNHE"/>
    <property type="match status" value="1"/>
</dbReference>
<keyword evidence="6" id="KW-0472">Membrane</keyword>
<keyword evidence="3" id="KW-1003">Cell membrane</keyword>
<evidence type="ECO:0000313" key="7">
    <source>
        <dbReference type="EMBL" id="MFC3681740.1"/>
    </source>
</evidence>
<comment type="subcellular location">
    <subcellularLocation>
        <location evidence="1">Cell membrane</location>
        <topology evidence="1">Multi-pass membrane protein</topology>
    </subcellularLocation>
</comment>
<reference evidence="8" key="1">
    <citation type="journal article" date="2019" name="Int. J. Syst. Evol. Microbiol.">
        <title>The Global Catalogue of Microorganisms (GCM) 10K type strain sequencing project: providing services to taxonomists for standard genome sequencing and annotation.</title>
        <authorList>
            <consortium name="The Broad Institute Genomics Platform"/>
            <consortium name="The Broad Institute Genome Sequencing Center for Infectious Disease"/>
            <person name="Wu L."/>
            <person name="Ma J."/>
        </authorList>
    </citation>
    <scope>NUCLEOTIDE SEQUENCE [LARGE SCALE GENOMIC DNA]</scope>
    <source>
        <strain evidence="8">KCTC 42424</strain>
    </source>
</reference>
<sequence>MMTRLLPMPMHSALLLVVWLLLNGFSAGQLLLGTILALFIPMITAPYANRQSRVVKPFSVVLYVLRLLLDIFVSNMEVAARVLGSNRKLNPGFVAYPLALTGDFPLTVLASTISLTPGTVSVDFSDDKQWLYIHALHVDNEQEIIDSIRSRYEQPLKEIFAC</sequence>
<dbReference type="RefSeq" id="WP_376868332.1">
    <property type="nucleotide sequence ID" value="NZ_JBHRYB010000024.1"/>
</dbReference>
<evidence type="ECO:0000256" key="2">
    <source>
        <dbReference type="ARBA" id="ARBA00006228"/>
    </source>
</evidence>
<evidence type="ECO:0000256" key="5">
    <source>
        <dbReference type="ARBA" id="ARBA00022989"/>
    </source>
</evidence>
<comment type="similarity">
    <text evidence="2">Belongs to the CPA3 antiporters (TC 2.A.63) subunit E family.</text>
</comment>
<dbReference type="PANTHER" id="PTHR34584">
    <property type="entry name" value="NA(+)/H(+) ANTIPORTER SUBUNIT E1"/>
    <property type="match status" value="1"/>
</dbReference>
<dbReference type="InterPro" id="IPR002758">
    <property type="entry name" value="Cation_antiport_E"/>
</dbReference>
<evidence type="ECO:0000256" key="6">
    <source>
        <dbReference type="ARBA" id="ARBA00023136"/>
    </source>
</evidence>
<dbReference type="Proteomes" id="UP001595722">
    <property type="component" value="Unassembled WGS sequence"/>
</dbReference>
<dbReference type="PIRSF" id="PIRSF019239">
    <property type="entry name" value="MrpE"/>
    <property type="match status" value="1"/>
</dbReference>
<name>A0ABV7VW30_9GAMM</name>
<evidence type="ECO:0000256" key="3">
    <source>
        <dbReference type="ARBA" id="ARBA00022475"/>
    </source>
</evidence>
<dbReference type="EMBL" id="JBHRYB010000024">
    <property type="protein sequence ID" value="MFC3681740.1"/>
    <property type="molecule type" value="Genomic_DNA"/>
</dbReference>
<evidence type="ECO:0000313" key="8">
    <source>
        <dbReference type="Proteomes" id="UP001595722"/>
    </source>
</evidence>
<gene>
    <name evidence="7" type="ORF">ACFOMG_16690</name>
</gene>